<dbReference type="GO" id="GO:0008237">
    <property type="term" value="F:metallopeptidase activity"/>
    <property type="evidence" value="ECO:0007669"/>
    <property type="project" value="UniProtKB-KW"/>
</dbReference>
<comment type="similarity">
    <text evidence="1">Belongs to the peptidase M43B family.</text>
</comment>
<dbReference type="InterPro" id="IPR000601">
    <property type="entry name" value="PKD_dom"/>
</dbReference>
<dbReference type="PANTHER" id="PTHR47466">
    <property type="match status" value="1"/>
</dbReference>
<dbReference type="InterPro" id="IPR013783">
    <property type="entry name" value="Ig-like_fold"/>
</dbReference>
<proteinExistence type="inferred from homology"/>
<keyword evidence="4 9" id="KW-0732">Signal</keyword>
<evidence type="ECO:0000259" key="10">
    <source>
        <dbReference type="PROSITE" id="PS50093"/>
    </source>
</evidence>
<dbReference type="Pfam" id="PF00801">
    <property type="entry name" value="PKD"/>
    <property type="match status" value="1"/>
</dbReference>
<feature type="signal peptide" evidence="9">
    <location>
        <begin position="1"/>
        <end position="23"/>
    </location>
</feature>
<dbReference type="InterPro" id="IPR008754">
    <property type="entry name" value="Peptidase_M43"/>
</dbReference>
<dbReference type="Pfam" id="PF05572">
    <property type="entry name" value="Peptidase_M43"/>
    <property type="match status" value="1"/>
</dbReference>
<reference evidence="11" key="1">
    <citation type="submission" date="2023-07" db="EMBL/GenBank/DDBJ databases">
        <authorList>
            <person name="Kim M.K."/>
        </authorList>
    </citation>
    <scope>NUCLEOTIDE SEQUENCE</scope>
    <source>
        <strain evidence="11">ASUV-10-1</strain>
    </source>
</reference>
<keyword evidence="3" id="KW-0479">Metal-binding</keyword>
<keyword evidence="2" id="KW-0645">Protease</keyword>
<sequence length="729" mass="77189">MLKKLTSVLFAAVCGLSTLLAGAQTTAPAAAHHVCGTEVVQERYLAQHPEARAAQHALYQRLATMGAAQQRSTTAAADVTIPVVVHVIHADGADNISDAQIASAIELLNIDYQKQNADTASTSPLFQPLAAAVGFRFRLARLDPSGGCTTGITRHYAPGLVVDDFSGRLQNLVSWDTQRYLNIWVVNAIVVPGLSGTIGGYSPLPQMAAGPMDGLVVRHDYFGNLGTSSPANALRRVATHEIGHHFGLLHTWGSSYVSSGNCTDTDYVADTPPTDGSTTCNLTYAPCGPVTNVQNYMDYSGCSTMFTQGQRTLMRNVLQTIRTQVATPANLLATGTNDGYVAPACPPVAQFYPSQTVLCENAAVTFHDQSYNVAPGTALTYSWSFPGGTPATSTAAAPTVTYPTAGFYDVSLTVSNALGSSAPTTFSQLIQVSGASSGEVAPLAESFEPYTTFPNYYPAPTQRNYATRFESATNQAPGNGWVRRQASATVAAADGSAYLWVPNRALTGGFGTATSTLITPNIDLRALNNPVLSFSEFYGAASAAANVALTVAVSLDCGTTWTDVATYDNAQLNLTGTAYSRNAAPATPADWRRLQLPIAPAYRQSPHFKVRFTATHDAAVADNPLYFDKLNICEVLSTQAALAQRSIRVFPNPLTAATAVQFDLPTSAQVQVSLTDLLGREVLRLPGRRYPAGASVLPLGAAASTLRPGLYVLRLSLDSETYSTKLTVE</sequence>
<dbReference type="Gene3D" id="2.60.120.260">
    <property type="entry name" value="Galactose-binding domain-like"/>
    <property type="match status" value="1"/>
</dbReference>
<dbReference type="SUPFAM" id="SSF55486">
    <property type="entry name" value="Metalloproteases ('zincins'), catalytic domain"/>
    <property type="match status" value="1"/>
</dbReference>
<dbReference type="Proteomes" id="UP001176429">
    <property type="component" value="Unassembled WGS sequence"/>
</dbReference>
<evidence type="ECO:0000256" key="9">
    <source>
        <dbReference type="SAM" id="SignalP"/>
    </source>
</evidence>
<organism evidence="11 12">
    <name type="scientific">Hymenobacter aranciens</name>
    <dbReference type="NCBI Taxonomy" id="3063996"/>
    <lineage>
        <taxon>Bacteria</taxon>
        <taxon>Pseudomonadati</taxon>
        <taxon>Bacteroidota</taxon>
        <taxon>Cytophagia</taxon>
        <taxon>Cytophagales</taxon>
        <taxon>Hymenobacteraceae</taxon>
        <taxon>Hymenobacter</taxon>
    </lineage>
</organism>
<keyword evidence="8" id="KW-1015">Disulfide bond</keyword>
<evidence type="ECO:0000313" key="12">
    <source>
        <dbReference type="Proteomes" id="UP001176429"/>
    </source>
</evidence>
<dbReference type="InterPro" id="IPR024079">
    <property type="entry name" value="MetalloPept_cat_dom_sf"/>
</dbReference>
<evidence type="ECO:0000256" key="1">
    <source>
        <dbReference type="ARBA" id="ARBA00008721"/>
    </source>
</evidence>
<dbReference type="RefSeq" id="WP_305008534.1">
    <property type="nucleotide sequence ID" value="NZ_JAUQSY010000016.1"/>
</dbReference>
<evidence type="ECO:0000256" key="4">
    <source>
        <dbReference type="ARBA" id="ARBA00022729"/>
    </source>
</evidence>
<evidence type="ECO:0000256" key="5">
    <source>
        <dbReference type="ARBA" id="ARBA00022801"/>
    </source>
</evidence>
<evidence type="ECO:0000256" key="7">
    <source>
        <dbReference type="ARBA" id="ARBA00023049"/>
    </source>
</evidence>
<dbReference type="EMBL" id="JAUQSY010000016">
    <property type="protein sequence ID" value="MDO7877116.1"/>
    <property type="molecule type" value="Genomic_DNA"/>
</dbReference>
<dbReference type="SUPFAM" id="SSF49299">
    <property type="entry name" value="PKD domain"/>
    <property type="match status" value="1"/>
</dbReference>
<dbReference type="Gene3D" id="2.60.40.10">
    <property type="entry name" value="Immunoglobulins"/>
    <property type="match status" value="1"/>
</dbReference>
<evidence type="ECO:0000256" key="8">
    <source>
        <dbReference type="ARBA" id="ARBA00023157"/>
    </source>
</evidence>
<feature type="chain" id="PRO_5045215670" evidence="9">
    <location>
        <begin position="24"/>
        <end position="729"/>
    </location>
</feature>
<keyword evidence="6" id="KW-0862">Zinc</keyword>
<dbReference type="CDD" id="cd00146">
    <property type="entry name" value="PKD"/>
    <property type="match status" value="1"/>
</dbReference>
<protein>
    <submittedName>
        <fullName evidence="11">M43 family zinc metalloprotease</fullName>
    </submittedName>
</protein>
<dbReference type="PROSITE" id="PS50093">
    <property type="entry name" value="PKD"/>
    <property type="match status" value="1"/>
</dbReference>
<comment type="caution">
    <text evidence="11">The sequence shown here is derived from an EMBL/GenBank/DDBJ whole genome shotgun (WGS) entry which is preliminary data.</text>
</comment>
<keyword evidence="7 11" id="KW-0482">Metalloprotease</keyword>
<dbReference type="PANTHER" id="PTHR47466:SF1">
    <property type="entry name" value="METALLOPROTEASE MEP1 (AFU_ORTHOLOGUE AFUA_1G07730)-RELATED"/>
    <property type="match status" value="1"/>
</dbReference>
<dbReference type="InterPro" id="IPR035986">
    <property type="entry name" value="PKD_dom_sf"/>
</dbReference>
<dbReference type="NCBIfam" id="TIGR04183">
    <property type="entry name" value="Por_Secre_tail"/>
    <property type="match status" value="1"/>
</dbReference>
<evidence type="ECO:0000256" key="3">
    <source>
        <dbReference type="ARBA" id="ARBA00022723"/>
    </source>
</evidence>
<dbReference type="SMART" id="SM00089">
    <property type="entry name" value="PKD"/>
    <property type="match status" value="1"/>
</dbReference>
<evidence type="ECO:0000256" key="2">
    <source>
        <dbReference type="ARBA" id="ARBA00022670"/>
    </source>
</evidence>
<dbReference type="InterPro" id="IPR026444">
    <property type="entry name" value="Secre_tail"/>
</dbReference>
<keyword evidence="12" id="KW-1185">Reference proteome</keyword>
<keyword evidence="5" id="KW-0378">Hydrolase</keyword>
<dbReference type="Gene3D" id="3.40.390.10">
    <property type="entry name" value="Collagenase (Catalytic Domain)"/>
    <property type="match status" value="1"/>
</dbReference>
<name>A0ABT9BFS1_9BACT</name>
<accession>A0ABT9BFS1</accession>
<dbReference type="InterPro" id="IPR022409">
    <property type="entry name" value="PKD/Chitinase_dom"/>
</dbReference>
<evidence type="ECO:0000256" key="6">
    <source>
        <dbReference type="ARBA" id="ARBA00022833"/>
    </source>
</evidence>
<evidence type="ECO:0000313" key="11">
    <source>
        <dbReference type="EMBL" id="MDO7877116.1"/>
    </source>
</evidence>
<feature type="domain" description="PKD" evidence="10">
    <location>
        <begin position="376"/>
        <end position="437"/>
    </location>
</feature>
<gene>
    <name evidence="11" type="ORF">Q5H93_20390</name>
</gene>